<dbReference type="Proteomes" id="UP000663854">
    <property type="component" value="Unassembled WGS sequence"/>
</dbReference>
<reference evidence="4" key="1">
    <citation type="submission" date="2021-02" db="EMBL/GenBank/DDBJ databases">
        <authorList>
            <person name="Nowell W R."/>
        </authorList>
    </citation>
    <scope>NUCLEOTIDE SEQUENCE</scope>
</reference>
<dbReference type="InterPro" id="IPR029526">
    <property type="entry name" value="PGBD"/>
</dbReference>
<feature type="domain" description="PiggyBac transposable element-derived protein" evidence="2">
    <location>
        <begin position="106"/>
        <end position="177"/>
    </location>
</feature>
<gene>
    <name evidence="4" type="ORF">JXQ802_LOCUS27316</name>
    <name evidence="3" type="ORF">PYM288_LOCUS18220</name>
</gene>
<dbReference type="EMBL" id="CAJNOL010000986">
    <property type="protein sequence ID" value="CAF1257703.1"/>
    <property type="molecule type" value="Genomic_DNA"/>
</dbReference>
<proteinExistence type="predicted"/>
<dbReference type="AlphaFoldDB" id="A0A815ALP3"/>
<keyword evidence="5" id="KW-1185">Reference proteome</keyword>
<dbReference type="PANTHER" id="PTHR46599">
    <property type="entry name" value="PIGGYBAC TRANSPOSABLE ELEMENT-DERIVED PROTEIN 4"/>
    <property type="match status" value="1"/>
</dbReference>
<feature type="compositionally biased region" description="Polar residues" evidence="1">
    <location>
        <begin position="1"/>
        <end position="10"/>
    </location>
</feature>
<organism evidence="4 5">
    <name type="scientific">Rotaria sordida</name>
    <dbReference type="NCBI Taxonomy" id="392033"/>
    <lineage>
        <taxon>Eukaryota</taxon>
        <taxon>Metazoa</taxon>
        <taxon>Spiralia</taxon>
        <taxon>Gnathifera</taxon>
        <taxon>Rotifera</taxon>
        <taxon>Eurotatoria</taxon>
        <taxon>Bdelloidea</taxon>
        <taxon>Philodinida</taxon>
        <taxon>Philodinidae</taxon>
        <taxon>Rotaria</taxon>
    </lineage>
</organism>
<comment type="caution">
    <text evidence="4">The sequence shown here is derived from an EMBL/GenBank/DDBJ whole genome shotgun (WGS) entry which is preliminary data.</text>
</comment>
<dbReference type="PANTHER" id="PTHR46599:SF3">
    <property type="entry name" value="PIGGYBAC TRANSPOSABLE ELEMENT-DERIVED PROTEIN 4"/>
    <property type="match status" value="1"/>
</dbReference>
<evidence type="ECO:0000313" key="5">
    <source>
        <dbReference type="Proteomes" id="UP000663870"/>
    </source>
</evidence>
<evidence type="ECO:0000313" key="3">
    <source>
        <dbReference type="EMBL" id="CAF1072103.1"/>
    </source>
</evidence>
<feature type="region of interest" description="Disordered" evidence="1">
    <location>
        <begin position="1"/>
        <end position="71"/>
    </location>
</feature>
<dbReference type="Pfam" id="PF13843">
    <property type="entry name" value="DDE_Tnp_1_7"/>
    <property type="match status" value="1"/>
</dbReference>
<dbReference type="Proteomes" id="UP000663870">
    <property type="component" value="Unassembled WGS sequence"/>
</dbReference>
<name>A0A815ALP3_9BILA</name>
<evidence type="ECO:0000313" key="4">
    <source>
        <dbReference type="EMBL" id="CAF1257703.1"/>
    </source>
</evidence>
<protein>
    <recommendedName>
        <fullName evidence="2">PiggyBac transposable element-derived protein domain-containing protein</fullName>
    </recommendedName>
</protein>
<evidence type="ECO:0000259" key="2">
    <source>
        <dbReference type="Pfam" id="PF13843"/>
    </source>
</evidence>
<feature type="compositionally biased region" description="Basic and acidic residues" evidence="1">
    <location>
        <begin position="50"/>
        <end position="71"/>
    </location>
</feature>
<dbReference type="EMBL" id="CAJNOH010000549">
    <property type="protein sequence ID" value="CAF1072103.1"/>
    <property type="molecule type" value="Genomic_DNA"/>
</dbReference>
<sequence>MARKINSSEQDNSEILAGSDSDLDTEIYTNSDNSTSDSDDPTSEPGDSTTHSDDSTADSDEKKKEPPSKKKRTEFLNWKHEKFVPKTFYFNNENAGITSDLKLGNDPIDYFELFFDQKIMEYIAEETNRYQQQNLSSSTASHTTQWYATNFQETYVFIATAMLMGTAQKNTLKEYWLMDPVL</sequence>
<accession>A0A815ALP3</accession>
<evidence type="ECO:0000256" key="1">
    <source>
        <dbReference type="SAM" id="MobiDB-lite"/>
    </source>
</evidence>